<protein>
    <submittedName>
        <fullName evidence="2">Trehalase family glycosidase</fullName>
    </submittedName>
</protein>
<evidence type="ECO:0000259" key="1">
    <source>
        <dbReference type="Pfam" id="PF22422"/>
    </source>
</evidence>
<organism evidence="2 3">
    <name type="scientific">Dongia rigui</name>
    <dbReference type="NCBI Taxonomy" id="940149"/>
    <lineage>
        <taxon>Bacteria</taxon>
        <taxon>Pseudomonadati</taxon>
        <taxon>Pseudomonadota</taxon>
        <taxon>Alphaproteobacteria</taxon>
        <taxon>Rhodospirillales</taxon>
        <taxon>Dongiaceae</taxon>
        <taxon>Dongia</taxon>
    </lineage>
</organism>
<dbReference type="Pfam" id="PF22422">
    <property type="entry name" value="MGH1-like_GH"/>
    <property type="match status" value="1"/>
</dbReference>
<reference evidence="2 3" key="1">
    <citation type="journal article" date="2013" name="Antonie Van Leeuwenhoek">
        <title>Dongia rigui sp. nov., isolated from freshwater of a large wetland in Korea.</title>
        <authorList>
            <person name="Baik K.S."/>
            <person name="Hwang Y.M."/>
            <person name="Choi J.S."/>
            <person name="Kwon J."/>
            <person name="Seong C.N."/>
        </authorList>
    </citation>
    <scope>NUCLEOTIDE SEQUENCE [LARGE SCALE GENOMIC DNA]</scope>
    <source>
        <strain evidence="2 3">04SU4-P</strain>
    </source>
</reference>
<keyword evidence="2" id="KW-0326">Glycosidase</keyword>
<gene>
    <name evidence="2" type="ORF">SMD31_04725</name>
</gene>
<comment type="caution">
    <text evidence="2">The sequence shown here is derived from an EMBL/GenBank/DDBJ whole genome shotgun (WGS) entry which is preliminary data.</text>
</comment>
<dbReference type="EMBL" id="JAXCLX010000001">
    <property type="protein sequence ID" value="MDY0871208.1"/>
    <property type="molecule type" value="Genomic_DNA"/>
</dbReference>
<feature type="domain" description="Mannosylglycerate hydrolase MGH1-like glycoside hydrolase" evidence="1">
    <location>
        <begin position="274"/>
        <end position="603"/>
    </location>
</feature>
<dbReference type="PANTHER" id="PTHR23403:SF1">
    <property type="entry name" value="TREHALASE"/>
    <property type="match status" value="1"/>
</dbReference>
<dbReference type="SUPFAM" id="SSF48208">
    <property type="entry name" value="Six-hairpin glycosidases"/>
    <property type="match status" value="1"/>
</dbReference>
<dbReference type="InterPro" id="IPR008928">
    <property type="entry name" value="6-hairpin_glycosidase_sf"/>
</dbReference>
<dbReference type="GO" id="GO:0016798">
    <property type="term" value="F:hydrolase activity, acting on glycosyl bonds"/>
    <property type="evidence" value="ECO:0007669"/>
    <property type="project" value="UniProtKB-KW"/>
</dbReference>
<keyword evidence="2" id="KW-0378">Hydrolase</keyword>
<name>A0ABU5DV59_9PROT</name>
<dbReference type="Proteomes" id="UP001271769">
    <property type="component" value="Unassembled WGS sequence"/>
</dbReference>
<sequence length="747" mass="82216">MTSRYPGLAKDRHWNTWRAEFPAQMMHLPLGLTVTICAYSGAKNSFTDFPANAGGVAYGPRDVGARQITFDAQHCGTAFSWQWDRPTGLGLRGTWRNTENAEWGLRFWVQPVFEVEGRPDIQWQYDELSGVLTTSIDGTHVAVVGDEKPLMATFHADRAQLAQEYHVKGYFYLASRGTRGRVPALRYNFDETPTMRFAIGLGDTVGEALAQAKATLAAPAAPALTQRQTGRDAGNLDAIRDIVGWNSVHDFINDRPYMSLSRAWVAQKFGGFGLWLDDICYHALGTALFDAEMAKESVKAVLATETPDGNLACLITGNDAWIDRSQLPVCSFVIWKIWQHTGDDSLIEPSFRRLLKNHDWWCERRSGAPKASPVQGLMGWGTSAHVGSGLYKGTKLGAKNESTMDNSPLHDETVFDAKTGCLDAVDVALNSALVVDAEVLALFADRLGETAIAERLRQRVAALRQRIHDDLWDADRKIFANRRWSGAFVKPLAPTSFYPMLADAADKGQQQGLLTALNDPKKFGGKWRLPSITRDDPAYHDNVYWRGRAWPPLNYLTYQGLKRAGIDQEATSLAADSAALFGTAWAKRQCPENFNADTGLADDQPDTDLFYGWGLLLPLLAVNEIVDVTPWGGWELTHQPGDWQLGPLNAFGGKALIAAKGGRMTLTVNDRVIFATDIPGRFRHIEITKNGLALDVPAAGGRLFVPGNVRAAKLGDQPLDLIEVTGETVIELPAATVPRVCVIEVQQ</sequence>
<dbReference type="Gene3D" id="1.50.10.10">
    <property type="match status" value="1"/>
</dbReference>
<dbReference type="RefSeq" id="WP_320499573.1">
    <property type="nucleotide sequence ID" value="NZ_JAXCLX010000001.1"/>
</dbReference>
<dbReference type="InterPro" id="IPR012341">
    <property type="entry name" value="6hp_glycosidase-like_sf"/>
</dbReference>
<keyword evidence="3" id="KW-1185">Reference proteome</keyword>
<evidence type="ECO:0000313" key="3">
    <source>
        <dbReference type="Proteomes" id="UP001271769"/>
    </source>
</evidence>
<dbReference type="InterPro" id="IPR054491">
    <property type="entry name" value="MGH1-like_GH"/>
</dbReference>
<evidence type="ECO:0000313" key="2">
    <source>
        <dbReference type="EMBL" id="MDY0871208.1"/>
    </source>
</evidence>
<accession>A0ABU5DV59</accession>
<dbReference type="PANTHER" id="PTHR23403">
    <property type="entry name" value="TREHALASE"/>
    <property type="match status" value="1"/>
</dbReference>
<proteinExistence type="predicted"/>
<dbReference type="InterPro" id="IPR001661">
    <property type="entry name" value="Glyco_hydro_37"/>
</dbReference>